<keyword evidence="3" id="KW-0479">Metal-binding</keyword>
<dbReference type="AlphaFoldDB" id="A0A9X2XKF6"/>
<feature type="region of interest" description="Disordered" evidence="7">
    <location>
        <begin position="1"/>
        <end position="21"/>
    </location>
</feature>
<dbReference type="GO" id="GO:0016829">
    <property type="term" value="F:lyase activity"/>
    <property type="evidence" value="ECO:0007669"/>
    <property type="project" value="UniProtKB-KW"/>
</dbReference>
<proteinExistence type="inferred from homology"/>
<gene>
    <name evidence="8" type="ORF">OC940_24050</name>
</gene>
<dbReference type="InterPro" id="IPR025702">
    <property type="entry name" value="OXD"/>
</dbReference>
<evidence type="ECO:0000256" key="3">
    <source>
        <dbReference type="ARBA" id="ARBA00022723"/>
    </source>
</evidence>
<dbReference type="GO" id="GO:0046872">
    <property type="term" value="F:metal ion binding"/>
    <property type="evidence" value="ECO:0007669"/>
    <property type="project" value="UniProtKB-KW"/>
</dbReference>
<dbReference type="EMBL" id="JAOSKY010000018">
    <property type="protein sequence ID" value="MCU7250899.1"/>
    <property type="molecule type" value="Genomic_DNA"/>
</dbReference>
<organism evidence="8 9">
    <name type="scientific">Pseudomonas koreensis</name>
    <dbReference type="NCBI Taxonomy" id="198620"/>
    <lineage>
        <taxon>Bacteria</taxon>
        <taxon>Pseudomonadati</taxon>
        <taxon>Pseudomonadota</taxon>
        <taxon>Gammaproteobacteria</taxon>
        <taxon>Pseudomonadales</taxon>
        <taxon>Pseudomonadaceae</taxon>
        <taxon>Pseudomonas</taxon>
    </lineage>
</organism>
<evidence type="ECO:0000256" key="4">
    <source>
        <dbReference type="ARBA" id="ARBA00023004"/>
    </source>
</evidence>
<sequence>MSDDVRSIPKRMPSDWSPPVPAWSAQAPKERALCIAYYGIQVLEGTCAASVSEFRSWFQVLLRLPDAPANCEYAEFIDSQGYYTWLAIAYWQDANSYDRWSAGAAHQNYWSAPQRLQGAGVFREVLQVPGERIEMLQSNFSQKAGAARVCPVPHEPVREHNYWGGMRDRLAISGQDPLLATDPQALSNPSVEGLSGRHVRIRVPGNVAVIRSGQDFSDLQGDEWALYSQRIEPALRDGMDFLARHGQETGCLSSRLLRETDAMGHRLSRSFGLAHFVSLQHLEDWARSHPTHLRIYNEFLAMAQALGGQLQLRLWHEVAVLPAHEQVFEYLNCHAGTGLMAHAGVSTFISPHDSGVQA</sequence>
<evidence type="ECO:0000256" key="6">
    <source>
        <dbReference type="ARBA" id="ARBA00034312"/>
    </source>
</evidence>
<dbReference type="Pfam" id="PF13816">
    <property type="entry name" value="Dehydratase_hem"/>
    <property type="match status" value="1"/>
</dbReference>
<comment type="similarity">
    <text evidence="6">Belongs to the heme-containing dehydratase family.</text>
</comment>
<evidence type="ECO:0000313" key="9">
    <source>
        <dbReference type="Proteomes" id="UP001139955"/>
    </source>
</evidence>
<name>A0A9X2XKF6_9PSED</name>
<evidence type="ECO:0000256" key="5">
    <source>
        <dbReference type="ARBA" id="ARBA00023239"/>
    </source>
</evidence>
<accession>A0A9X2XKF6</accession>
<keyword evidence="5" id="KW-0456">Lyase</keyword>
<keyword evidence="2" id="KW-0349">Heme</keyword>
<dbReference type="RefSeq" id="WP_301623290.1">
    <property type="nucleotide sequence ID" value="NZ_JAOSKY010000018.1"/>
</dbReference>
<keyword evidence="9" id="KW-1185">Reference proteome</keyword>
<reference evidence="8" key="1">
    <citation type="submission" date="2022-09" db="EMBL/GenBank/DDBJ databases">
        <authorList>
            <person name="Cesa-Luna C."/>
            <person name="Girard L."/>
            <person name="Lood C."/>
            <person name="Hofte M."/>
            <person name="De Mot R."/>
        </authorList>
    </citation>
    <scope>NUCLEOTIDE SEQUENCE</scope>
    <source>
        <strain evidence="8">B1M3-32</strain>
    </source>
</reference>
<evidence type="ECO:0000313" key="8">
    <source>
        <dbReference type="EMBL" id="MCU7250899.1"/>
    </source>
</evidence>
<evidence type="ECO:0000256" key="2">
    <source>
        <dbReference type="ARBA" id="ARBA00022617"/>
    </source>
</evidence>
<comment type="cofactor">
    <cofactor evidence="1">
        <name>heme b</name>
        <dbReference type="ChEBI" id="CHEBI:60344"/>
    </cofactor>
</comment>
<reference evidence="8" key="2">
    <citation type="journal article" date="2023" name="mSystems">
        <title>Charting the Lipopeptidome of Nonpathogenic Pseudomonas.</title>
        <authorList>
            <person name="Cesa-Luna C."/>
            <person name="Geudens N."/>
            <person name="Girard L."/>
            <person name="De Roo V."/>
            <person name="Maklad H.R."/>
            <person name="Martins J.C."/>
            <person name="Hofte M."/>
            <person name="De Mot R."/>
        </authorList>
    </citation>
    <scope>NUCLEOTIDE SEQUENCE</scope>
    <source>
        <strain evidence="8">B1M3-32</strain>
    </source>
</reference>
<evidence type="ECO:0000256" key="7">
    <source>
        <dbReference type="SAM" id="MobiDB-lite"/>
    </source>
</evidence>
<comment type="caution">
    <text evidence="8">The sequence shown here is derived from an EMBL/GenBank/DDBJ whole genome shotgun (WGS) entry which is preliminary data.</text>
</comment>
<dbReference type="Proteomes" id="UP001139955">
    <property type="component" value="Unassembled WGS sequence"/>
</dbReference>
<keyword evidence="4" id="KW-0408">Iron</keyword>
<evidence type="ECO:0000256" key="1">
    <source>
        <dbReference type="ARBA" id="ARBA00001970"/>
    </source>
</evidence>
<protein>
    <submittedName>
        <fullName evidence="8">Phenylacetaldoxime dehydratase family protein</fullName>
    </submittedName>
</protein>